<evidence type="ECO:0000313" key="1">
    <source>
        <dbReference type="EMBL" id="MDR6512491.1"/>
    </source>
</evidence>
<protein>
    <submittedName>
        <fullName evidence="1">Alkylation response protein AidB-like acyl-CoA dehydrogenase</fullName>
    </submittedName>
</protein>
<sequence length="45" mass="5090">MFRMMPAMRLSYGPQGTGLASNSFQVALHYARERRAKAALPRPPR</sequence>
<dbReference type="EMBL" id="JAVDRD010000010">
    <property type="protein sequence ID" value="MDR6512491.1"/>
    <property type="molecule type" value="Genomic_DNA"/>
</dbReference>
<gene>
    <name evidence="1" type="ORF">J2792_003376</name>
</gene>
<evidence type="ECO:0000313" key="2">
    <source>
        <dbReference type="Proteomes" id="UP001184150"/>
    </source>
</evidence>
<keyword evidence="2" id="KW-1185">Reference proteome</keyword>
<comment type="caution">
    <text evidence="1">The sequence shown here is derived from an EMBL/GenBank/DDBJ whole genome shotgun (WGS) entry which is preliminary data.</text>
</comment>
<accession>A0ABU1MQ61</accession>
<dbReference type="SUPFAM" id="SSF47203">
    <property type="entry name" value="Acyl-CoA dehydrogenase C-terminal domain-like"/>
    <property type="match status" value="1"/>
</dbReference>
<name>A0ABU1MQ61_9SPHN</name>
<proteinExistence type="predicted"/>
<dbReference type="Proteomes" id="UP001184150">
    <property type="component" value="Unassembled WGS sequence"/>
</dbReference>
<reference evidence="1 2" key="1">
    <citation type="submission" date="2023-07" db="EMBL/GenBank/DDBJ databases">
        <title>Sorghum-associated microbial communities from plants grown in Nebraska, USA.</title>
        <authorList>
            <person name="Schachtman D."/>
        </authorList>
    </citation>
    <scope>NUCLEOTIDE SEQUENCE [LARGE SCALE GENOMIC DNA]</scope>
    <source>
        <strain evidence="1 2">DS1027</strain>
    </source>
</reference>
<dbReference type="InterPro" id="IPR036250">
    <property type="entry name" value="AcylCo_DH-like_C"/>
</dbReference>
<dbReference type="Gene3D" id="1.20.140.10">
    <property type="entry name" value="Butyryl-CoA Dehydrogenase, subunit A, domain 3"/>
    <property type="match status" value="1"/>
</dbReference>
<organism evidence="1 2">
    <name type="scientific">Novosphingobium capsulatum</name>
    <dbReference type="NCBI Taxonomy" id="13688"/>
    <lineage>
        <taxon>Bacteria</taxon>
        <taxon>Pseudomonadati</taxon>
        <taxon>Pseudomonadota</taxon>
        <taxon>Alphaproteobacteria</taxon>
        <taxon>Sphingomonadales</taxon>
        <taxon>Sphingomonadaceae</taxon>
        <taxon>Novosphingobium</taxon>
    </lineage>
</organism>